<feature type="domain" description="GH29D-like beta-sandwich" evidence="4">
    <location>
        <begin position="344"/>
        <end position="408"/>
    </location>
</feature>
<dbReference type="EMBL" id="JAFBFC010000002">
    <property type="protein sequence ID" value="MBM7702450.1"/>
    <property type="molecule type" value="Genomic_DNA"/>
</dbReference>
<name>A0ABS2QSK9_9BACI</name>
<proteinExistence type="predicted"/>
<reference evidence="5 6" key="1">
    <citation type="submission" date="2021-01" db="EMBL/GenBank/DDBJ databases">
        <title>Genomic Encyclopedia of Type Strains, Phase IV (KMG-IV): sequencing the most valuable type-strain genomes for metagenomic binning, comparative biology and taxonomic classification.</title>
        <authorList>
            <person name="Goeker M."/>
        </authorList>
    </citation>
    <scope>NUCLEOTIDE SEQUENCE [LARGE SCALE GENOMIC DNA]</scope>
    <source>
        <strain evidence="5 6">DSM 104297</strain>
    </source>
</reference>
<dbReference type="NCBIfam" id="NF033679">
    <property type="entry name" value="DNRLRE_dom"/>
    <property type="match status" value="1"/>
</dbReference>
<evidence type="ECO:0000313" key="5">
    <source>
        <dbReference type="EMBL" id="MBM7702450.1"/>
    </source>
</evidence>
<evidence type="ECO:0000256" key="1">
    <source>
        <dbReference type="ARBA" id="ARBA00022729"/>
    </source>
</evidence>
<dbReference type="NCBIfam" id="TIGR01840">
    <property type="entry name" value="esterase_phb"/>
    <property type="match status" value="1"/>
</dbReference>
<dbReference type="SUPFAM" id="SSF53474">
    <property type="entry name" value="alpha/beta-Hydrolases"/>
    <property type="match status" value="2"/>
</dbReference>
<dbReference type="RefSeq" id="WP_239583386.1">
    <property type="nucleotide sequence ID" value="NZ_JAFBFC010000002.1"/>
</dbReference>
<gene>
    <name evidence="5" type="ORF">JOC83_001284</name>
</gene>
<dbReference type="PANTHER" id="PTHR43037:SF1">
    <property type="entry name" value="BLL1128 PROTEIN"/>
    <property type="match status" value="1"/>
</dbReference>
<keyword evidence="6" id="KW-1185">Reference proteome</keyword>
<comment type="caution">
    <text evidence="5">The sequence shown here is derived from an EMBL/GenBank/DDBJ whole genome shotgun (WGS) entry which is preliminary data.</text>
</comment>
<evidence type="ECO:0000256" key="2">
    <source>
        <dbReference type="ARBA" id="ARBA00022801"/>
    </source>
</evidence>
<dbReference type="Gene3D" id="3.40.50.1820">
    <property type="entry name" value="alpha/beta hydrolase"/>
    <property type="match status" value="1"/>
</dbReference>
<keyword evidence="1 3" id="KW-0732">Signal</keyword>
<dbReference type="InterPro" id="IPR059177">
    <property type="entry name" value="GH29D-like_dom"/>
</dbReference>
<sequence length="592" mass="63152">MNKYKRLMMVGLVVTLFMSLLPMSSVAAGSFLTKTYNGRSYKVYVPERYQAGTKVPLVVMLHGCTQDATQFSSGTQMNNLAEIENFLVLYPEQPSSANSNKCWNWFESAHQSRGSGEPALIAGMVNQVKSDYTIDDNRVYVGGLSAGAAMSVIMGATYPDIFAAISVGAGLEYKAATSLTGAFTAMNSGGPNPSQQGDAAYNAMGAYKRVVPVIVFHGTSDTTVYPVNGHQVISQWAQTNDRASDGVDNNNMDDTADQTVMGTVSGGRSYTQYIYKDHNGTAIMEKYIVDGMGHAWSGGSTAGSYTDPKGPNATQLSWNFFKSHPKAGSNPTDDITPPVTSASPAGGTYTNPVNVTLSVNEEATIYYTVDGRTPTTSSAIYSEPISIAKNTRLTFFSVDSKGNQESIKSETYTISAPSETGTSFTSIASEDGFVGALPADGLSSTVHKMGDKGMYNTDTYRTILSFDTSNIPDSATIKSVKLKVYRKSLSGSVNAIRVDVKNGWFGTSSTLQQGDYSAAASALDVGALAVPSANNEYTEVELRSTAYSHVNKAGKTQIRLVSTTPVDFAMDTLEIYAGEDSAYAPALSVTYE</sequence>
<evidence type="ECO:0000256" key="3">
    <source>
        <dbReference type="SAM" id="SignalP"/>
    </source>
</evidence>
<evidence type="ECO:0000313" key="6">
    <source>
        <dbReference type="Proteomes" id="UP000809829"/>
    </source>
</evidence>
<feature type="chain" id="PRO_5046936323" evidence="3">
    <location>
        <begin position="28"/>
        <end position="592"/>
    </location>
</feature>
<protein>
    <submittedName>
        <fullName evidence="5">Poly(Hydroxyalkanoate) depolymerase family esterase</fullName>
    </submittedName>
</protein>
<organism evidence="5 6">
    <name type="scientific">Priestia iocasae</name>
    <dbReference type="NCBI Taxonomy" id="2291674"/>
    <lineage>
        <taxon>Bacteria</taxon>
        <taxon>Bacillati</taxon>
        <taxon>Bacillota</taxon>
        <taxon>Bacilli</taxon>
        <taxon>Bacillales</taxon>
        <taxon>Bacillaceae</taxon>
        <taxon>Priestia</taxon>
    </lineage>
</organism>
<evidence type="ECO:0000259" key="4">
    <source>
        <dbReference type="Pfam" id="PF13290"/>
    </source>
</evidence>
<dbReference type="Pfam" id="PF10503">
    <property type="entry name" value="Esterase_PHB"/>
    <property type="match status" value="1"/>
</dbReference>
<dbReference type="PANTHER" id="PTHR43037">
    <property type="entry name" value="UNNAMED PRODUCT-RELATED"/>
    <property type="match status" value="1"/>
</dbReference>
<dbReference type="Proteomes" id="UP000809829">
    <property type="component" value="Unassembled WGS sequence"/>
</dbReference>
<keyword evidence="2" id="KW-0378">Hydrolase</keyword>
<dbReference type="InterPro" id="IPR029058">
    <property type="entry name" value="AB_hydrolase_fold"/>
</dbReference>
<dbReference type="Pfam" id="PF13290">
    <property type="entry name" value="CHB_HEX_C_1"/>
    <property type="match status" value="1"/>
</dbReference>
<feature type="signal peptide" evidence="3">
    <location>
        <begin position="1"/>
        <end position="27"/>
    </location>
</feature>
<accession>A0ABS2QSK9</accession>
<dbReference type="InterPro" id="IPR050955">
    <property type="entry name" value="Plant_Biomass_Hydrol_Est"/>
</dbReference>
<dbReference type="InterPro" id="IPR010126">
    <property type="entry name" value="Esterase_phb"/>
</dbReference>